<evidence type="ECO:0000256" key="6">
    <source>
        <dbReference type="ARBA" id="ARBA00023163"/>
    </source>
</evidence>
<proteinExistence type="inferred from homology"/>
<reference evidence="9" key="1">
    <citation type="submission" date="2020-10" db="EMBL/GenBank/DDBJ databases">
        <authorList>
            <person name="Gilroy R."/>
        </authorList>
    </citation>
    <scope>NUCLEOTIDE SEQUENCE</scope>
    <source>
        <strain evidence="9">B3-4054</strain>
    </source>
</reference>
<dbReference type="Gene3D" id="3.40.1550.20">
    <property type="entry name" value="Transcriptional regulator MraZ domain"/>
    <property type="match status" value="1"/>
</dbReference>
<comment type="similarity">
    <text evidence="7">Belongs to the MraZ family.</text>
</comment>
<dbReference type="SUPFAM" id="SSF89447">
    <property type="entry name" value="AbrB/MazE/MraZ-like"/>
    <property type="match status" value="1"/>
</dbReference>
<comment type="subcellular location">
    <subcellularLocation>
        <location evidence="7">Cytoplasm</location>
        <location evidence="7">Nucleoid</location>
    </subcellularLocation>
</comment>
<dbReference type="EMBL" id="JADIMS010000069">
    <property type="protein sequence ID" value="MBO8450306.1"/>
    <property type="molecule type" value="Genomic_DNA"/>
</dbReference>
<keyword evidence="4 7" id="KW-0805">Transcription regulation</keyword>
<dbReference type="Proteomes" id="UP000823616">
    <property type="component" value="Unassembled WGS sequence"/>
</dbReference>
<evidence type="ECO:0000256" key="3">
    <source>
        <dbReference type="ARBA" id="ARBA00022737"/>
    </source>
</evidence>
<comment type="caution">
    <text evidence="9">The sequence shown here is derived from an EMBL/GenBank/DDBJ whole genome shotgun (WGS) entry which is preliminary data.</text>
</comment>
<evidence type="ECO:0000256" key="5">
    <source>
        <dbReference type="ARBA" id="ARBA00023125"/>
    </source>
</evidence>
<dbReference type="PANTHER" id="PTHR34701:SF1">
    <property type="entry name" value="TRANSCRIPTIONAL REGULATOR MRAZ"/>
    <property type="match status" value="1"/>
</dbReference>
<dbReference type="InterPro" id="IPR035642">
    <property type="entry name" value="MraZ_N"/>
</dbReference>
<evidence type="ECO:0000256" key="1">
    <source>
        <dbReference type="ARBA" id="ARBA00013860"/>
    </source>
</evidence>
<comment type="subunit">
    <text evidence="7">Forms oligomers.</text>
</comment>
<dbReference type="GO" id="GO:0000976">
    <property type="term" value="F:transcription cis-regulatory region binding"/>
    <property type="evidence" value="ECO:0007669"/>
    <property type="project" value="TreeGrafter"/>
</dbReference>
<dbReference type="CDD" id="cd16321">
    <property type="entry name" value="MraZ_C"/>
    <property type="match status" value="1"/>
</dbReference>
<protein>
    <recommendedName>
        <fullName evidence="1 7">Transcriptional regulator MraZ</fullName>
    </recommendedName>
</protein>
<accession>A0A9D9ELI8</accession>
<dbReference type="InterPro" id="IPR038619">
    <property type="entry name" value="MraZ_sf"/>
</dbReference>
<keyword evidence="3" id="KW-0677">Repeat</keyword>
<keyword evidence="6 7" id="KW-0804">Transcription</keyword>
<dbReference type="InterPro" id="IPR035644">
    <property type="entry name" value="MraZ_C"/>
</dbReference>
<evidence type="ECO:0000313" key="9">
    <source>
        <dbReference type="EMBL" id="MBO8450306.1"/>
    </source>
</evidence>
<dbReference type="PANTHER" id="PTHR34701">
    <property type="entry name" value="TRANSCRIPTIONAL REGULATOR MRAZ"/>
    <property type="match status" value="1"/>
</dbReference>
<dbReference type="GO" id="GO:0003700">
    <property type="term" value="F:DNA-binding transcription factor activity"/>
    <property type="evidence" value="ECO:0007669"/>
    <property type="project" value="UniProtKB-UniRule"/>
</dbReference>
<keyword evidence="5 7" id="KW-0238">DNA-binding</keyword>
<dbReference type="AlphaFoldDB" id="A0A9D9ELI8"/>
<reference evidence="9" key="2">
    <citation type="journal article" date="2021" name="PeerJ">
        <title>Extensive microbial diversity within the chicken gut microbiome revealed by metagenomics and culture.</title>
        <authorList>
            <person name="Gilroy R."/>
            <person name="Ravi A."/>
            <person name="Getino M."/>
            <person name="Pursley I."/>
            <person name="Horton D.L."/>
            <person name="Alikhan N.F."/>
            <person name="Baker D."/>
            <person name="Gharbi K."/>
            <person name="Hall N."/>
            <person name="Watson M."/>
            <person name="Adriaenssens E.M."/>
            <person name="Foster-Nyarko E."/>
            <person name="Jarju S."/>
            <person name="Secka A."/>
            <person name="Antonio M."/>
            <person name="Oren A."/>
            <person name="Chaudhuri R.R."/>
            <person name="La Ragione R."/>
            <person name="Hildebrand F."/>
            <person name="Pallen M.J."/>
        </authorList>
    </citation>
    <scope>NUCLEOTIDE SEQUENCE</scope>
    <source>
        <strain evidence="9">B3-4054</strain>
    </source>
</reference>
<dbReference type="Pfam" id="PF02381">
    <property type="entry name" value="MraZ"/>
    <property type="match status" value="2"/>
</dbReference>
<name>A0A9D9ELI8_9SPIR</name>
<evidence type="ECO:0000256" key="4">
    <source>
        <dbReference type="ARBA" id="ARBA00023015"/>
    </source>
</evidence>
<feature type="domain" description="SpoVT-AbrB" evidence="8">
    <location>
        <begin position="9"/>
        <end position="52"/>
    </location>
</feature>
<evidence type="ECO:0000313" key="10">
    <source>
        <dbReference type="Proteomes" id="UP000823616"/>
    </source>
</evidence>
<dbReference type="NCBIfam" id="TIGR00242">
    <property type="entry name" value="division/cell wall cluster transcriptional repressor MraZ"/>
    <property type="match status" value="1"/>
</dbReference>
<evidence type="ECO:0000256" key="2">
    <source>
        <dbReference type="ARBA" id="ARBA00022490"/>
    </source>
</evidence>
<dbReference type="GO" id="GO:0009295">
    <property type="term" value="C:nucleoid"/>
    <property type="evidence" value="ECO:0007669"/>
    <property type="project" value="UniProtKB-SubCell"/>
</dbReference>
<dbReference type="InterPro" id="IPR003444">
    <property type="entry name" value="MraZ"/>
</dbReference>
<sequence length="149" mass="16765">MGLGLLTGEYRNTLDEKGRILFPVRLRSELTGSTLVLTRGLDKCLWLFPPEQWQILCGKLLTAVSPFQAQPRSVLRRLVAPAQEVELDKSGRIPVPQSLRVYAGLEKDCLFLGIDKYFELWDAGEYEKYLGESEADFRSATENLGGICL</sequence>
<dbReference type="InterPro" id="IPR037914">
    <property type="entry name" value="SpoVT-AbrB_sf"/>
</dbReference>
<evidence type="ECO:0000256" key="7">
    <source>
        <dbReference type="HAMAP-Rule" id="MF_01008"/>
    </source>
</evidence>
<dbReference type="InterPro" id="IPR020603">
    <property type="entry name" value="MraZ_dom"/>
</dbReference>
<dbReference type="GO" id="GO:2000143">
    <property type="term" value="P:negative regulation of DNA-templated transcription initiation"/>
    <property type="evidence" value="ECO:0007669"/>
    <property type="project" value="TreeGrafter"/>
</dbReference>
<dbReference type="GO" id="GO:0005737">
    <property type="term" value="C:cytoplasm"/>
    <property type="evidence" value="ECO:0007669"/>
    <property type="project" value="UniProtKB-UniRule"/>
</dbReference>
<feature type="domain" description="SpoVT-AbrB" evidence="8">
    <location>
        <begin position="82"/>
        <end position="125"/>
    </location>
</feature>
<dbReference type="HAMAP" id="MF_01008">
    <property type="entry name" value="MraZ"/>
    <property type="match status" value="1"/>
</dbReference>
<dbReference type="InterPro" id="IPR007159">
    <property type="entry name" value="SpoVT-AbrB_dom"/>
</dbReference>
<evidence type="ECO:0000259" key="8">
    <source>
        <dbReference type="PROSITE" id="PS51740"/>
    </source>
</evidence>
<gene>
    <name evidence="7 9" type="primary">mraZ</name>
    <name evidence="9" type="ORF">IAA96_04285</name>
</gene>
<dbReference type="PROSITE" id="PS51740">
    <property type="entry name" value="SPOVT_ABRB"/>
    <property type="match status" value="2"/>
</dbReference>
<keyword evidence="2 7" id="KW-0963">Cytoplasm</keyword>
<dbReference type="CDD" id="cd16320">
    <property type="entry name" value="MraZ_N"/>
    <property type="match status" value="1"/>
</dbReference>
<organism evidence="9 10">
    <name type="scientific">Candidatus Avitreponema avistercoris</name>
    <dbReference type="NCBI Taxonomy" id="2840705"/>
    <lineage>
        <taxon>Bacteria</taxon>
        <taxon>Pseudomonadati</taxon>
        <taxon>Spirochaetota</taxon>
        <taxon>Spirochaetia</taxon>
        <taxon>Spirochaetales</taxon>
        <taxon>Candidatus Avitreponema</taxon>
    </lineage>
</organism>